<protein>
    <recommendedName>
        <fullName evidence="6">Hemerythrin-like domain-containing protein</fullName>
    </recommendedName>
</protein>
<dbReference type="EMBL" id="HBGJ01037724">
    <property type="protein sequence ID" value="CAD9265420.1"/>
    <property type="molecule type" value="Transcribed_RNA"/>
</dbReference>
<dbReference type="AlphaFoldDB" id="A0A6U4JIG0"/>
<evidence type="ECO:0000256" key="2">
    <source>
        <dbReference type="ARBA" id="ARBA00022723"/>
    </source>
</evidence>
<sequence length="321" mass="33954">MEWWGRGGNWRDRAAFLCVCVEGRRVAASFQQAIGFRGAVNAFILLQADMPRFGQLGCSGFVVLDGDAKIVSPKTAALLDDGEAAFDDLEEHLNVLLEIDDADEDEDDADADGADAPRQMISATMAQLRAMKVSDLKALLTGAGVSLAGLVEKADLVNVAATSGAVEVLPEEMLSNAVDDGGDGSSGEGAPKAVDEKYLGHLPSVGVTSMDFEHEQCVEALRSGDLDTARAVLDAHFVHEEALMEGAGFGGGVGSRFSALESHRADHKRILQLIGSGASAAELLRALHEHAEKFDKLYENAVPEDAFVAPLAERMSVLTSS</sequence>
<gene>
    <name evidence="4" type="ORF">PPAR1163_LOCUS23836</name>
    <name evidence="5" type="ORF">PPAR1163_LOCUS23837</name>
</gene>
<evidence type="ECO:0008006" key="6">
    <source>
        <dbReference type="Google" id="ProtNLM"/>
    </source>
</evidence>
<dbReference type="GO" id="GO:0046872">
    <property type="term" value="F:metal ion binding"/>
    <property type="evidence" value="ECO:0007669"/>
    <property type="project" value="UniProtKB-KW"/>
</dbReference>
<evidence type="ECO:0000313" key="5">
    <source>
        <dbReference type="EMBL" id="CAD9265421.1"/>
    </source>
</evidence>
<dbReference type="SUPFAM" id="SSF47188">
    <property type="entry name" value="Hemerythrin-like"/>
    <property type="match status" value="1"/>
</dbReference>
<accession>A0A6U4JIG0</accession>
<organism evidence="5">
    <name type="scientific">Phaeomonas parva</name>
    <dbReference type="NCBI Taxonomy" id="124430"/>
    <lineage>
        <taxon>Eukaryota</taxon>
        <taxon>Sar</taxon>
        <taxon>Stramenopiles</taxon>
        <taxon>Ochrophyta</taxon>
        <taxon>Pinguiophyceae</taxon>
        <taxon>Pinguiochrysidales</taxon>
        <taxon>Pinguiochrysidaceae</taxon>
        <taxon>Phaeomonas</taxon>
    </lineage>
</organism>
<evidence type="ECO:0000256" key="3">
    <source>
        <dbReference type="ARBA" id="ARBA00023004"/>
    </source>
</evidence>
<reference evidence="5" key="1">
    <citation type="submission" date="2021-01" db="EMBL/GenBank/DDBJ databases">
        <authorList>
            <person name="Corre E."/>
            <person name="Pelletier E."/>
            <person name="Niang G."/>
            <person name="Scheremetjew M."/>
            <person name="Finn R."/>
            <person name="Kale V."/>
            <person name="Holt S."/>
            <person name="Cochrane G."/>
            <person name="Meng A."/>
            <person name="Brown T."/>
            <person name="Cohen L."/>
        </authorList>
    </citation>
    <scope>NUCLEOTIDE SEQUENCE</scope>
    <source>
        <strain evidence="5">CCMP2877</strain>
    </source>
</reference>
<dbReference type="EMBL" id="HBGJ01037726">
    <property type="protein sequence ID" value="CAD9265421.1"/>
    <property type="molecule type" value="Transcribed_RNA"/>
</dbReference>
<keyword evidence="2" id="KW-0479">Metal-binding</keyword>
<evidence type="ECO:0000256" key="1">
    <source>
        <dbReference type="ARBA" id="ARBA00010587"/>
    </source>
</evidence>
<dbReference type="InterPro" id="IPR035938">
    <property type="entry name" value="Hemerythrin-like_sf"/>
</dbReference>
<comment type="similarity">
    <text evidence="1">Belongs to the hemerythrin family.</text>
</comment>
<dbReference type="Gene3D" id="1.20.120.50">
    <property type="entry name" value="Hemerythrin-like"/>
    <property type="match status" value="1"/>
</dbReference>
<name>A0A6U4JIG0_9STRA</name>
<evidence type="ECO:0000313" key="4">
    <source>
        <dbReference type="EMBL" id="CAD9265420.1"/>
    </source>
</evidence>
<proteinExistence type="inferred from homology"/>
<keyword evidence="3" id="KW-0408">Iron</keyword>